<evidence type="ECO:0000256" key="1">
    <source>
        <dbReference type="SAM" id="Phobius"/>
    </source>
</evidence>
<dbReference type="Proteomes" id="UP000326950">
    <property type="component" value="Unassembled WGS sequence"/>
</dbReference>
<keyword evidence="3" id="KW-1185">Reference proteome</keyword>
<evidence type="ECO:0000313" key="2">
    <source>
        <dbReference type="EMBL" id="KAE8159920.1"/>
    </source>
</evidence>
<keyword evidence="1" id="KW-1133">Transmembrane helix</keyword>
<keyword evidence="1" id="KW-0812">Transmembrane</keyword>
<dbReference type="EMBL" id="ML738666">
    <property type="protein sequence ID" value="KAE8159920.1"/>
    <property type="molecule type" value="Genomic_DNA"/>
</dbReference>
<gene>
    <name evidence="2" type="ORF">BDV40DRAFT_271965</name>
</gene>
<sequence length="78" mass="8978">MPRFVSRRVEAKTHRGYRSATQRSLLGDFPPLLRLPARSILLLNTLFLSYLLLLFIPFFKRFFAGLCLLSTVLFGLSC</sequence>
<accession>A0A5N6UN42</accession>
<keyword evidence="1" id="KW-0472">Membrane</keyword>
<organism evidence="2 3">
    <name type="scientific">Aspergillus tamarii</name>
    <dbReference type="NCBI Taxonomy" id="41984"/>
    <lineage>
        <taxon>Eukaryota</taxon>
        <taxon>Fungi</taxon>
        <taxon>Dikarya</taxon>
        <taxon>Ascomycota</taxon>
        <taxon>Pezizomycotina</taxon>
        <taxon>Eurotiomycetes</taxon>
        <taxon>Eurotiomycetidae</taxon>
        <taxon>Eurotiales</taxon>
        <taxon>Aspergillaceae</taxon>
        <taxon>Aspergillus</taxon>
        <taxon>Aspergillus subgen. Circumdati</taxon>
    </lineage>
</organism>
<evidence type="ECO:0000313" key="3">
    <source>
        <dbReference type="Proteomes" id="UP000326950"/>
    </source>
</evidence>
<proteinExistence type="predicted"/>
<dbReference type="AlphaFoldDB" id="A0A5N6UN42"/>
<reference evidence="2 3" key="1">
    <citation type="submission" date="2019-04" db="EMBL/GenBank/DDBJ databases">
        <title>Friends and foes A comparative genomics study of 23 Aspergillus species from section Flavi.</title>
        <authorList>
            <consortium name="DOE Joint Genome Institute"/>
            <person name="Kjaerbolling I."/>
            <person name="Vesth T."/>
            <person name="Frisvad J.C."/>
            <person name="Nybo J.L."/>
            <person name="Theobald S."/>
            <person name="Kildgaard S."/>
            <person name="Isbrandt T."/>
            <person name="Kuo A."/>
            <person name="Sato A."/>
            <person name="Lyhne E.K."/>
            <person name="Kogle M.E."/>
            <person name="Wiebenga A."/>
            <person name="Kun R.S."/>
            <person name="Lubbers R.J."/>
            <person name="Makela M.R."/>
            <person name="Barry K."/>
            <person name="Chovatia M."/>
            <person name="Clum A."/>
            <person name="Daum C."/>
            <person name="Haridas S."/>
            <person name="He G."/>
            <person name="LaButti K."/>
            <person name="Lipzen A."/>
            <person name="Mondo S."/>
            <person name="Riley R."/>
            <person name="Salamov A."/>
            <person name="Simmons B.A."/>
            <person name="Magnuson J.K."/>
            <person name="Henrissat B."/>
            <person name="Mortensen U.H."/>
            <person name="Larsen T.O."/>
            <person name="Devries R.P."/>
            <person name="Grigoriev I.V."/>
            <person name="Machida M."/>
            <person name="Baker S.E."/>
            <person name="Andersen M.R."/>
        </authorList>
    </citation>
    <scope>NUCLEOTIDE SEQUENCE [LARGE SCALE GENOMIC DNA]</scope>
    <source>
        <strain evidence="2 3">CBS 117626</strain>
    </source>
</reference>
<name>A0A5N6UN42_ASPTM</name>
<feature type="transmembrane region" description="Helical" evidence="1">
    <location>
        <begin position="40"/>
        <end position="59"/>
    </location>
</feature>
<protein>
    <submittedName>
        <fullName evidence="2">Uncharacterized protein</fullName>
    </submittedName>
</protein>